<keyword evidence="5" id="KW-0560">Oxidoreductase</keyword>
<dbReference type="PROSITE" id="PS00086">
    <property type="entry name" value="CYTOCHROME_P450"/>
    <property type="match status" value="1"/>
</dbReference>
<organism evidence="6 7">
    <name type="scientific">Lichtheimia ornata</name>
    <dbReference type="NCBI Taxonomy" id="688661"/>
    <lineage>
        <taxon>Eukaryota</taxon>
        <taxon>Fungi</taxon>
        <taxon>Fungi incertae sedis</taxon>
        <taxon>Mucoromycota</taxon>
        <taxon>Mucoromycotina</taxon>
        <taxon>Mucoromycetes</taxon>
        <taxon>Mucorales</taxon>
        <taxon>Lichtheimiaceae</taxon>
        <taxon>Lichtheimia</taxon>
    </lineage>
</organism>
<dbReference type="RefSeq" id="XP_058337124.1">
    <property type="nucleotide sequence ID" value="XM_058492117.1"/>
</dbReference>
<proteinExistence type="inferred from homology"/>
<dbReference type="GO" id="GO:0005506">
    <property type="term" value="F:iron ion binding"/>
    <property type="evidence" value="ECO:0007669"/>
    <property type="project" value="InterPro"/>
</dbReference>
<dbReference type="InterPro" id="IPR017972">
    <property type="entry name" value="Cyt_P450_CS"/>
</dbReference>
<gene>
    <name evidence="6" type="ORF">O0I10_012171</name>
</gene>
<evidence type="ECO:0000313" key="6">
    <source>
        <dbReference type="EMBL" id="KAJ8652210.1"/>
    </source>
</evidence>
<keyword evidence="7" id="KW-1185">Reference proteome</keyword>
<evidence type="ECO:0008006" key="8">
    <source>
        <dbReference type="Google" id="ProtNLM"/>
    </source>
</evidence>
<dbReference type="Pfam" id="PF00067">
    <property type="entry name" value="p450"/>
    <property type="match status" value="1"/>
</dbReference>
<dbReference type="SUPFAM" id="SSF48264">
    <property type="entry name" value="Cytochrome P450"/>
    <property type="match status" value="1"/>
</dbReference>
<keyword evidence="4 5" id="KW-0349">Heme</keyword>
<dbReference type="InterPro" id="IPR001128">
    <property type="entry name" value="Cyt_P450"/>
</dbReference>
<name>A0AAD7US36_9FUNG</name>
<keyword evidence="5" id="KW-0503">Monooxygenase</keyword>
<dbReference type="InterPro" id="IPR002401">
    <property type="entry name" value="Cyt_P450_E_grp-I"/>
</dbReference>
<protein>
    <recommendedName>
        <fullName evidence="8">Cytochrome p450</fullName>
    </recommendedName>
</protein>
<dbReference type="PANTHER" id="PTHR24305">
    <property type="entry name" value="CYTOCHROME P450"/>
    <property type="match status" value="1"/>
</dbReference>
<dbReference type="EMBL" id="JARTCD010000114">
    <property type="protein sequence ID" value="KAJ8652210.1"/>
    <property type="molecule type" value="Genomic_DNA"/>
</dbReference>
<dbReference type="GO" id="GO:0016705">
    <property type="term" value="F:oxidoreductase activity, acting on paired donors, with incorporation or reduction of molecular oxygen"/>
    <property type="evidence" value="ECO:0007669"/>
    <property type="project" value="InterPro"/>
</dbReference>
<feature type="binding site" description="axial binding residue" evidence="4">
    <location>
        <position position="478"/>
    </location>
    <ligand>
        <name>heme</name>
        <dbReference type="ChEBI" id="CHEBI:30413"/>
    </ligand>
    <ligandPart>
        <name>Fe</name>
        <dbReference type="ChEBI" id="CHEBI:18248"/>
    </ligandPart>
</feature>
<dbReference type="Proteomes" id="UP001234581">
    <property type="component" value="Unassembled WGS sequence"/>
</dbReference>
<dbReference type="InterPro" id="IPR050121">
    <property type="entry name" value="Cytochrome_P450_monoxygenase"/>
</dbReference>
<dbReference type="PRINTS" id="PR00385">
    <property type="entry name" value="P450"/>
</dbReference>
<evidence type="ECO:0000256" key="2">
    <source>
        <dbReference type="ARBA" id="ARBA00022723"/>
    </source>
</evidence>
<evidence type="ECO:0000313" key="7">
    <source>
        <dbReference type="Proteomes" id="UP001234581"/>
    </source>
</evidence>
<dbReference type="InterPro" id="IPR036396">
    <property type="entry name" value="Cyt_P450_sf"/>
</dbReference>
<sequence length="534" mass="61386">MTNPVLDVWNFYVLPWLPQQHGQRLLQQGRNHKLATISTAIMIIGLYFAYDKIARPPRHLRHIPRIGFFRYISAVARGKMVDEIARDITLPAATKAEGGIYMRFDEHGWAVHVARPEAAKRMLLKMDIFPKIDLVKRVGPTLFGKFAFGDNIVFLNGAHWKAQRKIASPAFNRSMPVQKFGRLSQKLFAVMDQEQGPVNFHDFAQRWTLDAIGINGFGFDFNATGDPQAEWLQRYNKFVQAMLNPFFIFFPSMDSKHVSWFPKRKHVHDELGKFLKLIDDVIENKRAFLENTTLSDIPEAERDILTLMLEAESAEDGRLTDEELRSNICVFFLAGHDTTSNALSYACYYLAKNPDIQQRAREEVLRILGDTPEDVLPTLEQIKEMRFINQVIKETLRINPPATGIVPRRVEEDTELCGVFLPKGTNITLDIFEIHNNPTVWQDPRRFDPDRFAKGGEADQLAGLGLSWLPFSNGSRQCIGMNFSLAEQRVLLPMLLHKYEWTLPEDSIHKEKLVTEGIGLIKPKQLHVNFKRRY</sequence>
<evidence type="ECO:0000256" key="1">
    <source>
        <dbReference type="ARBA" id="ARBA00001971"/>
    </source>
</evidence>
<keyword evidence="3 4" id="KW-0408">Iron</keyword>
<comment type="cofactor">
    <cofactor evidence="1 4">
        <name>heme</name>
        <dbReference type="ChEBI" id="CHEBI:30413"/>
    </cofactor>
</comment>
<evidence type="ECO:0000256" key="3">
    <source>
        <dbReference type="ARBA" id="ARBA00023004"/>
    </source>
</evidence>
<comment type="caution">
    <text evidence="6">The sequence shown here is derived from an EMBL/GenBank/DDBJ whole genome shotgun (WGS) entry which is preliminary data.</text>
</comment>
<keyword evidence="2 4" id="KW-0479">Metal-binding</keyword>
<dbReference type="AlphaFoldDB" id="A0AAD7US36"/>
<reference evidence="6 7" key="1">
    <citation type="submission" date="2023-03" db="EMBL/GenBank/DDBJ databases">
        <title>Genome sequence of Lichtheimia ornata CBS 291.66.</title>
        <authorList>
            <person name="Mohabir J.T."/>
            <person name="Shea T.P."/>
            <person name="Kurbessoian T."/>
            <person name="Berby B."/>
            <person name="Fontaine J."/>
            <person name="Livny J."/>
            <person name="Gnirke A."/>
            <person name="Stajich J.E."/>
            <person name="Cuomo C.A."/>
        </authorList>
    </citation>
    <scope>NUCLEOTIDE SEQUENCE [LARGE SCALE GENOMIC DNA]</scope>
    <source>
        <strain evidence="6">CBS 291.66</strain>
    </source>
</reference>
<dbReference type="Gene3D" id="1.10.630.10">
    <property type="entry name" value="Cytochrome P450"/>
    <property type="match status" value="1"/>
</dbReference>
<dbReference type="GO" id="GO:0020037">
    <property type="term" value="F:heme binding"/>
    <property type="evidence" value="ECO:0007669"/>
    <property type="project" value="InterPro"/>
</dbReference>
<comment type="similarity">
    <text evidence="5">Belongs to the cytochrome P450 family.</text>
</comment>
<evidence type="ECO:0000256" key="4">
    <source>
        <dbReference type="PIRSR" id="PIRSR602401-1"/>
    </source>
</evidence>
<evidence type="ECO:0000256" key="5">
    <source>
        <dbReference type="RuleBase" id="RU000461"/>
    </source>
</evidence>
<dbReference type="GO" id="GO:0004497">
    <property type="term" value="F:monooxygenase activity"/>
    <property type="evidence" value="ECO:0007669"/>
    <property type="project" value="UniProtKB-KW"/>
</dbReference>
<dbReference type="GeneID" id="83219558"/>
<dbReference type="PANTHER" id="PTHR24305:SF223">
    <property type="entry name" value="CYTOCHROME P450-DIT2"/>
    <property type="match status" value="1"/>
</dbReference>
<accession>A0AAD7US36</accession>
<dbReference type="PRINTS" id="PR00463">
    <property type="entry name" value="EP450I"/>
</dbReference>